<feature type="transmembrane region" description="Helical" evidence="1">
    <location>
        <begin position="151"/>
        <end position="175"/>
    </location>
</feature>
<name>A0A261GA92_9BIFI</name>
<accession>A0A261GA92</accession>
<dbReference type="Proteomes" id="UP000593943">
    <property type="component" value="Chromosome"/>
</dbReference>
<evidence type="ECO:0000256" key="1">
    <source>
        <dbReference type="SAM" id="Phobius"/>
    </source>
</evidence>
<keyword evidence="5" id="KW-1185">Reference proteome</keyword>
<proteinExistence type="predicted"/>
<dbReference type="EMBL" id="CP062938">
    <property type="protein sequence ID" value="QOL31621.1"/>
    <property type="molecule type" value="Genomic_DNA"/>
</dbReference>
<feature type="transmembrane region" description="Helical" evidence="1">
    <location>
        <begin position="21"/>
        <end position="40"/>
    </location>
</feature>
<dbReference type="Proteomes" id="UP000216057">
    <property type="component" value="Unassembled WGS sequence"/>
</dbReference>
<reference evidence="2 4" key="1">
    <citation type="journal article" date="2017" name="BMC Genomics">
        <title>Comparative genomic and phylogenomic analyses of the Bifidobacteriaceae family.</title>
        <authorList>
            <person name="Lugli G.A."/>
            <person name="Milani C."/>
            <person name="Turroni F."/>
            <person name="Duranti S."/>
            <person name="Mancabelli L."/>
            <person name="Mangifesta M."/>
            <person name="Ferrario C."/>
            <person name="Modesto M."/>
            <person name="Mattarelli P."/>
            <person name="Jiri K."/>
            <person name="van Sinderen D."/>
            <person name="Ventura M."/>
        </authorList>
    </citation>
    <scope>NUCLEOTIDE SEQUENCE [LARGE SCALE GENOMIC DNA]</scope>
    <source>
        <strain evidence="2 4">DSM 100216</strain>
    </source>
</reference>
<sequence length="270" mass="29973">MINLFKSDMYRLIHGRKLWMMTALITVMNIGLTALSFYMVRHVEGEFDADTAMFATMRFDSHVMMLSELGITTTTLSFLTLIFAVLVVNEDFETGFVNNLAAGRHMGGYYVGKLLTLAALTVWHTMVYIVSAEIGFAILGFRYDQREDWGIYFAFVGLVMLGVFAMATVVAFVTWLSRNRVVGVFAAIAVQPMGPVDMVMTTAAQMLDKPDSPWFETVLEWLPSYNFSQLAATATIGGMPVWLHALIAFAGWVALAGGAAVLVNRRRDVC</sequence>
<keyword evidence="1" id="KW-0472">Membrane</keyword>
<evidence type="ECO:0000313" key="3">
    <source>
        <dbReference type="EMBL" id="QOL31621.1"/>
    </source>
</evidence>
<gene>
    <name evidence="3" type="ORF">BE0216_03470</name>
    <name evidence="2" type="ORF">BEUL_1343</name>
</gene>
<evidence type="ECO:0000313" key="4">
    <source>
        <dbReference type="Proteomes" id="UP000216057"/>
    </source>
</evidence>
<dbReference type="KEGG" id="beu:BE0216_03470"/>
<dbReference type="RefSeq" id="WP_094636907.1">
    <property type="nucleotide sequence ID" value="NZ_CP062938.1"/>
</dbReference>
<keyword evidence="1" id="KW-1133">Transmembrane helix</keyword>
<feature type="transmembrane region" description="Helical" evidence="1">
    <location>
        <begin position="241"/>
        <end position="263"/>
    </location>
</feature>
<feature type="transmembrane region" description="Helical" evidence="1">
    <location>
        <begin position="69"/>
        <end position="89"/>
    </location>
</feature>
<evidence type="ECO:0000313" key="5">
    <source>
        <dbReference type="Proteomes" id="UP000593943"/>
    </source>
</evidence>
<evidence type="ECO:0000313" key="2">
    <source>
        <dbReference type="EMBL" id="OZG68330.1"/>
    </source>
</evidence>
<keyword evidence="1" id="KW-0812">Transmembrane</keyword>
<protein>
    <submittedName>
        <fullName evidence="2">ABC-2 family transporter protein</fullName>
    </submittedName>
</protein>
<dbReference type="OrthoDB" id="3231220at2"/>
<dbReference type="EMBL" id="MWWZ01000006">
    <property type="protein sequence ID" value="OZG68330.1"/>
    <property type="molecule type" value="Genomic_DNA"/>
</dbReference>
<feature type="transmembrane region" description="Helical" evidence="1">
    <location>
        <begin position="182"/>
        <end position="204"/>
    </location>
</feature>
<organism evidence="2 4">
    <name type="scientific">Bifidobacterium eulemuris</name>
    <dbReference type="NCBI Taxonomy" id="1765219"/>
    <lineage>
        <taxon>Bacteria</taxon>
        <taxon>Bacillati</taxon>
        <taxon>Actinomycetota</taxon>
        <taxon>Actinomycetes</taxon>
        <taxon>Bifidobacteriales</taxon>
        <taxon>Bifidobacteriaceae</taxon>
        <taxon>Bifidobacterium</taxon>
    </lineage>
</organism>
<reference evidence="3 5" key="2">
    <citation type="submission" date="2020-10" db="EMBL/GenBank/DDBJ databases">
        <title>Genome sequencing of Bifidobacterium eulemuris_DSMZ_100216.</title>
        <authorList>
            <person name="Kim J."/>
        </authorList>
    </citation>
    <scope>NUCLEOTIDE SEQUENCE [LARGE SCALE GENOMIC DNA]</scope>
    <source>
        <strain evidence="3 5">DSM 100216</strain>
    </source>
</reference>
<dbReference type="AlphaFoldDB" id="A0A261GA92"/>
<feature type="transmembrane region" description="Helical" evidence="1">
    <location>
        <begin position="110"/>
        <end position="131"/>
    </location>
</feature>